<dbReference type="PANTHER" id="PTHR43471">
    <property type="entry name" value="ABC TRANSPORTER PERMEASE"/>
    <property type="match status" value="1"/>
</dbReference>
<dbReference type="EMBL" id="CP016808">
    <property type="protein sequence ID" value="ANY66046.1"/>
    <property type="molecule type" value="Genomic_DNA"/>
</dbReference>
<dbReference type="Pfam" id="PF12698">
    <property type="entry name" value="ABC2_membrane_3"/>
    <property type="match status" value="1"/>
</dbReference>
<evidence type="ECO:0000256" key="4">
    <source>
        <dbReference type="ARBA" id="ARBA00023136"/>
    </source>
</evidence>
<reference evidence="7" key="1">
    <citation type="submission" date="2016-08" db="EMBL/GenBank/DDBJ databases">
        <title>Complete Genome Seqeunce of Paenibacillus sp. BIHB 4019 from tea rhizoplane.</title>
        <authorList>
            <person name="Thakur R."/>
            <person name="Swarnkar M.K."/>
            <person name="Gulati A."/>
        </authorList>
    </citation>
    <scope>NUCLEOTIDE SEQUENCE [LARGE SCALE GENOMIC DNA]</scope>
    <source>
        <strain evidence="7">BIHB4019</strain>
    </source>
</reference>
<evidence type="ECO:0000256" key="5">
    <source>
        <dbReference type="SAM" id="Phobius"/>
    </source>
</evidence>
<gene>
    <name evidence="7" type="ORF">BBD42_05910</name>
</gene>
<dbReference type="RefSeq" id="WP_099517422.1">
    <property type="nucleotide sequence ID" value="NZ_CP016808.1"/>
</dbReference>
<feature type="transmembrane region" description="Helical" evidence="5">
    <location>
        <begin position="124"/>
        <end position="149"/>
    </location>
</feature>
<dbReference type="GO" id="GO:0140359">
    <property type="term" value="F:ABC-type transporter activity"/>
    <property type="evidence" value="ECO:0007669"/>
    <property type="project" value="InterPro"/>
</dbReference>
<dbReference type="InterPro" id="IPR013525">
    <property type="entry name" value="ABC2_TM"/>
</dbReference>
<feature type="transmembrane region" description="Helical" evidence="5">
    <location>
        <begin position="51"/>
        <end position="73"/>
    </location>
</feature>
<name>A0A1B2DEC1_9BACL</name>
<evidence type="ECO:0000313" key="7">
    <source>
        <dbReference type="EMBL" id="ANY66046.1"/>
    </source>
</evidence>
<organism evidence="7">
    <name type="scientific">Paenibacillus sp. BIHB 4019</name>
    <dbReference type="NCBI Taxonomy" id="1870819"/>
    <lineage>
        <taxon>Bacteria</taxon>
        <taxon>Bacillati</taxon>
        <taxon>Bacillota</taxon>
        <taxon>Bacilli</taxon>
        <taxon>Bacillales</taxon>
        <taxon>Paenibacillaceae</taxon>
        <taxon>Paenibacillus</taxon>
    </lineage>
</organism>
<feature type="domain" description="ABC-2 type transporter transmembrane" evidence="6">
    <location>
        <begin position="23"/>
        <end position="228"/>
    </location>
</feature>
<feature type="transmembrane region" description="Helical" evidence="5">
    <location>
        <begin position="213"/>
        <end position="232"/>
    </location>
</feature>
<evidence type="ECO:0000256" key="3">
    <source>
        <dbReference type="ARBA" id="ARBA00022989"/>
    </source>
</evidence>
<dbReference type="PIRSF" id="PIRSF006648">
    <property type="entry name" value="DrrB"/>
    <property type="match status" value="1"/>
</dbReference>
<keyword evidence="2 5" id="KW-0812">Transmembrane</keyword>
<dbReference type="InterPro" id="IPR000412">
    <property type="entry name" value="ABC_2_transport"/>
</dbReference>
<evidence type="ECO:0000256" key="2">
    <source>
        <dbReference type="ARBA" id="ARBA00022692"/>
    </source>
</evidence>
<dbReference type="PANTHER" id="PTHR43471:SF1">
    <property type="entry name" value="ABC TRANSPORTER PERMEASE PROTEIN NOSY-RELATED"/>
    <property type="match status" value="1"/>
</dbReference>
<evidence type="ECO:0000256" key="1">
    <source>
        <dbReference type="ARBA" id="ARBA00004141"/>
    </source>
</evidence>
<dbReference type="GO" id="GO:0043190">
    <property type="term" value="C:ATP-binding cassette (ABC) transporter complex"/>
    <property type="evidence" value="ECO:0007669"/>
    <property type="project" value="InterPro"/>
</dbReference>
<feature type="transmembrane region" description="Helical" evidence="5">
    <location>
        <begin position="156"/>
        <end position="173"/>
    </location>
</feature>
<keyword evidence="3 5" id="KW-1133">Transmembrane helix</keyword>
<sequence>MTFSLRRFRAMVKKEWKDAIRNPQILLNAGMPILLALLFKQKENDPSDLTFLSIPILVAISITGAFVQANMIAEEKEKNTLRSLMLSPATKLEVLAGKSATTTLFALIVIAACLAISGVPDVNLFFLTVLAVLLLLIFMALGTIIGLIARTASESSIVGLPLLLLFIFGPIFVPTLDMPALMNIINVLPSQQFVVAISELHQNGGLSEMGGNLLSLMMWTVLSGALCLLVYGKKRFDK</sequence>
<keyword evidence="4 5" id="KW-0472">Membrane</keyword>
<protein>
    <submittedName>
        <fullName evidence="7">ABC transporter</fullName>
    </submittedName>
</protein>
<feature type="transmembrane region" description="Helical" evidence="5">
    <location>
        <begin position="94"/>
        <end position="118"/>
    </location>
</feature>
<evidence type="ECO:0000259" key="6">
    <source>
        <dbReference type="Pfam" id="PF12698"/>
    </source>
</evidence>
<proteinExistence type="predicted"/>
<dbReference type="AlphaFoldDB" id="A0A1B2DEC1"/>
<accession>A0A1B2DEC1</accession>
<feature type="transmembrane region" description="Helical" evidence="5">
    <location>
        <begin position="20"/>
        <end position="39"/>
    </location>
</feature>
<comment type="subcellular location">
    <subcellularLocation>
        <location evidence="1">Membrane</location>
        <topology evidence="1">Multi-pass membrane protein</topology>
    </subcellularLocation>
</comment>